<dbReference type="OrthoDB" id="9758243at2"/>
<dbReference type="GO" id="GO:0005829">
    <property type="term" value="C:cytosol"/>
    <property type="evidence" value="ECO:0007669"/>
    <property type="project" value="TreeGrafter"/>
</dbReference>
<dbReference type="GO" id="GO:0003677">
    <property type="term" value="F:DNA binding"/>
    <property type="evidence" value="ECO:0007669"/>
    <property type="project" value="InterPro"/>
</dbReference>
<reference evidence="3 4" key="1">
    <citation type="submission" date="2015-04" db="EMBL/GenBank/DDBJ databases">
        <title>Draft genome sequence of bacteremic isolate Catabacter hongkongensis type strain HKU16T.</title>
        <authorList>
            <person name="Lau S.K."/>
            <person name="Teng J.L."/>
            <person name="Huang Y."/>
            <person name="Curreem S.O."/>
            <person name="Tsui S.K."/>
            <person name="Woo P.C."/>
        </authorList>
    </citation>
    <scope>NUCLEOTIDE SEQUENCE [LARGE SCALE GENOMIC DNA]</scope>
    <source>
        <strain evidence="3 4">HKU16</strain>
    </source>
</reference>
<evidence type="ECO:0000259" key="2">
    <source>
        <dbReference type="PROSITE" id="PS51194"/>
    </source>
</evidence>
<dbReference type="PROSITE" id="PS51192">
    <property type="entry name" value="HELICASE_ATP_BIND_1"/>
    <property type="match status" value="1"/>
</dbReference>
<dbReference type="InterPro" id="IPR014001">
    <property type="entry name" value="Helicase_ATP-bd"/>
</dbReference>
<dbReference type="EMBL" id="LAYJ01000078">
    <property type="protein sequence ID" value="KKI51337.1"/>
    <property type="molecule type" value="Genomic_DNA"/>
</dbReference>
<dbReference type="Gene3D" id="3.40.50.300">
    <property type="entry name" value="P-loop containing nucleotide triphosphate hydrolases"/>
    <property type="match status" value="2"/>
</dbReference>
<accession>A0A0M2NLN0</accession>
<dbReference type="SMART" id="SM00487">
    <property type="entry name" value="DEXDc"/>
    <property type="match status" value="1"/>
</dbReference>
<dbReference type="GO" id="GO:0005524">
    <property type="term" value="F:ATP binding"/>
    <property type="evidence" value="ECO:0007669"/>
    <property type="project" value="InterPro"/>
</dbReference>
<dbReference type="InterPro" id="IPR027417">
    <property type="entry name" value="P-loop_NTPase"/>
</dbReference>
<dbReference type="InterPro" id="IPR050742">
    <property type="entry name" value="Helicase_Restrict-Modif_Enz"/>
</dbReference>
<dbReference type="STRING" id="270498.CHK_1125"/>
<dbReference type="InterPro" id="IPR006935">
    <property type="entry name" value="Helicase/UvrB_N"/>
</dbReference>
<dbReference type="PROSITE" id="PS51194">
    <property type="entry name" value="HELICASE_CTER"/>
    <property type="match status" value="1"/>
</dbReference>
<dbReference type="GO" id="GO:0016787">
    <property type="term" value="F:hydrolase activity"/>
    <property type="evidence" value="ECO:0007669"/>
    <property type="project" value="InterPro"/>
</dbReference>
<evidence type="ECO:0008006" key="5">
    <source>
        <dbReference type="Google" id="ProtNLM"/>
    </source>
</evidence>
<dbReference type="Proteomes" id="UP000034076">
    <property type="component" value="Unassembled WGS sequence"/>
</dbReference>
<protein>
    <recommendedName>
        <fullName evidence="5">DEAD/DEAH box helicase</fullName>
    </recommendedName>
</protein>
<keyword evidence="4" id="KW-1185">Reference proteome</keyword>
<organism evidence="3 4">
    <name type="scientific">Christensenella hongkongensis</name>
    <dbReference type="NCBI Taxonomy" id="270498"/>
    <lineage>
        <taxon>Bacteria</taxon>
        <taxon>Bacillati</taxon>
        <taxon>Bacillota</taxon>
        <taxon>Clostridia</taxon>
        <taxon>Christensenellales</taxon>
        <taxon>Christensenellaceae</taxon>
        <taxon>Christensenella</taxon>
    </lineage>
</organism>
<dbReference type="Pfam" id="PF04851">
    <property type="entry name" value="ResIII"/>
    <property type="match status" value="1"/>
</dbReference>
<dbReference type="InterPro" id="IPR001650">
    <property type="entry name" value="Helicase_C-like"/>
</dbReference>
<sequence>MNECVFSLQIPNINHAFLRVPQYEAYDSVKEYYTDNSNRENREVGIVLPVGCGKSGLITLLPFAIKSRRTLVVAPNVKIADQLFSDFDMSNPQMFYLKCSILDSDPFPEAVEIRGTTVNRDDLNNADVVITNIQQLQGDNNRWLSSLEADFFDLIIFDEAHHNVASSWENLREKFTDAKIVNLSATPMRADGQRMSGEILYTYPVCDAIKKGYVKKLKAIVLNPATLKYVREEDGQEIEVALEEVRRLGEEDADFRKSIVTSKETLDTIVDASIRELYKIRNATNSSKHKIIASALNYKHCIQIKNAYVARGLKADYIHSREDSASNDRVMEKLNNNELDVIVQVRKLGEGFDHPYLSVAAVFSIFKNLSPFVQFVGRIMRVIEQNNPKSVQNQGTVVFHAGANIAQRWEDFQEFSQADQEFFEELLPLEELDFADANEISIVPEEGYNPRSPNQVKILGQNNITVEEIPLLEDEEVRKAFELLLDKNFYPDIYKTAFEQHKPIRVSKVRQRQSDRKKLDELVKNATGAILKSEGVNPQGKKLDIQHLGKTNFIVIKSAFDKKIADLTGTDIGSRSEMNQEQIDCAIDSLDRLTKEIREEYFHG</sequence>
<dbReference type="PANTHER" id="PTHR47396">
    <property type="entry name" value="TYPE I RESTRICTION ENZYME ECOKI R PROTEIN"/>
    <property type="match status" value="1"/>
</dbReference>
<name>A0A0M2NLN0_9FIRM</name>
<proteinExistence type="predicted"/>
<evidence type="ECO:0000313" key="4">
    <source>
        <dbReference type="Proteomes" id="UP000034076"/>
    </source>
</evidence>
<feature type="domain" description="Helicase ATP-binding" evidence="1">
    <location>
        <begin position="35"/>
        <end position="205"/>
    </location>
</feature>
<dbReference type="CDD" id="cd18785">
    <property type="entry name" value="SF2_C"/>
    <property type="match status" value="1"/>
</dbReference>
<dbReference type="SUPFAM" id="SSF52540">
    <property type="entry name" value="P-loop containing nucleoside triphosphate hydrolases"/>
    <property type="match status" value="1"/>
</dbReference>
<dbReference type="RefSeq" id="WP_046443026.1">
    <property type="nucleotide sequence ID" value="NZ_LAYJ01000078.1"/>
</dbReference>
<evidence type="ECO:0000259" key="1">
    <source>
        <dbReference type="PROSITE" id="PS51192"/>
    </source>
</evidence>
<dbReference type="Pfam" id="PF00271">
    <property type="entry name" value="Helicase_C"/>
    <property type="match status" value="1"/>
</dbReference>
<comment type="caution">
    <text evidence="3">The sequence shown here is derived from an EMBL/GenBank/DDBJ whole genome shotgun (WGS) entry which is preliminary data.</text>
</comment>
<gene>
    <name evidence="3" type="ORF">CHK_1125</name>
</gene>
<dbReference type="AlphaFoldDB" id="A0A0M2NLN0"/>
<evidence type="ECO:0000313" key="3">
    <source>
        <dbReference type="EMBL" id="KKI51337.1"/>
    </source>
</evidence>
<dbReference type="PATRIC" id="fig|270498.16.peg.84"/>
<feature type="domain" description="Helicase C-terminal" evidence="2">
    <location>
        <begin position="254"/>
        <end position="440"/>
    </location>
</feature>
<dbReference type="PANTHER" id="PTHR47396:SF1">
    <property type="entry name" value="ATP-DEPENDENT HELICASE IRC3-RELATED"/>
    <property type="match status" value="1"/>
</dbReference>